<proteinExistence type="predicted"/>
<dbReference type="AlphaFoldDB" id="A0ABD1XNQ8"/>
<dbReference type="Proteomes" id="UP001605036">
    <property type="component" value="Unassembled WGS sequence"/>
</dbReference>
<reference evidence="1 2" key="1">
    <citation type="submission" date="2024-09" db="EMBL/GenBank/DDBJ databases">
        <title>Chromosome-scale assembly of Riccia fluitans.</title>
        <authorList>
            <person name="Paukszto L."/>
            <person name="Sawicki J."/>
            <person name="Karawczyk K."/>
            <person name="Piernik-Szablinska J."/>
            <person name="Szczecinska M."/>
            <person name="Mazdziarz M."/>
        </authorList>
    </citation>
    <scope>NUCLEOTIDE SEQUENCE [LARGE SCALE GENOMIC DNA]</scope>
    <source>
        <strain evidence="1">Rf_01</strain>
        <tissue evidence="1">Aerial parts of the thallus</tissue>
    </source>
</reference>
<dbReference type="EMBL" id="JBHFFA010000008">
    <property type="protein sequence ID" value="KAL2610353.1"/>
    <property type="molecule type" value="Genomic_DNA"/>
</dbReference>
<gene>
    <name evidence="1" type="ORF">R1flu_028926</name>
</gene>
<keyword evidence="2" id="KW-1185">Reference proteome</keyword>
<organism evidence="1 2">
    <name type="scientific">Riccia fluitans</name>
    <dbReference type="NCBI Taxonomy" id="41844"/>
    <lineage>
        <taxon>Eukaryota</taxon>
        <taxon>Viridiplantae</taxon>
        <taxon>Streptophyta</taxon>
        <taxon>Embryophyta</taxon>
        <taxon>Marchantiophyta</taxon>
        <taxon>Marchantiopsida</taxon>
        <taxon>Marchantiidae</taxon>
        <taxon>Marchantiales</taxon>
        <taxon>Ricciaceae</taxon>
        <taxon>Riccia</taxon>
    </lineage>
</organism>
<protein>
    <submittedName>
        <fullName evidence="1">Uncharacterized protein</fullName>
    </submittedName>
</protein>
<evidence type="ECO:0000313" key="1">
    <source>
        <dbReference type="EMBL" id="KAL2610353.1"/>
    </source>
</evidence>
<comment type="caution">
    <text evidence="1">The sequence shown here is derived from an EMBL/GenBank/DDBJ whole genome shotgun (WGS) entry which is preliminary data.</text>
</comment>
<name>A0ABD1XNQ8_9MARC</name>
<sequence>MGMVHGPICQGLKLGGVEPTTVLGLGTKDVVVGWRIPDGDSPPARRFSDRLVGLLCAGGVGKRFDMDLMLFNPPSPALDDASCSGYVGVPVASVLPPTFIPSNAWATMPNGSILLSCNATWTNLHVYSRGELGVVTRPSSNSSKDASIVGSSDSSAFDKLSISLLSLTLWALLYTPGRASLELVARLRPTRVKDG</sequence>
<accession>A0ABD1XNQ8</accession>
<evidence type="ECO:0000313" key="2">
    <source>
        <dbReference type="Proteomes" id="UP001605036"/>
    </source>
</evidence>